<evidence type="ECO:0000259" key="14">
    <source>
        <dbReference type="PROSITE" id="PS50112"/>
    </source>
</evidence>
<dbReference type="PANTHER" id="PTHR43711:SF1">
    <property type="entry name" value="HISTIDINE KINASE 1"/>
    <property type="match status" value="1"/>
</dbReference>
<dbReference type="PROSITE" id="PS50109">
    <property type="entry name" value="HIS_KIN"/>
    <property type="match status" value="1"/>
</dbReference>
<evidence type="ECO:0000256" key="12">
    <source>
        <dbReference type="SAM" id="Phobius"/>
    </source>
</evidence>
<keyword evidence="9" id="KW-0067">ATP-binding</keyword>
<keyword evidence="12" id="KW-1133">Transmembrane helix</keyword>
<evidence type="ECO:0000256" key="4">
    <source>
        <dbReference type="ARBA" id="ARBA00022475"/>
    </source>
</evidence>
<keyword evidence="17" id="KW-1185">Reference proteome</keyword>
<dbReference type="PROSITE" id="PS50113">
    <property type="entry name" value="PAC"/>
    <property type="match status" value="1"/>
</dbReference>
<dbReference type="GO" id="GO:0005886">
    <property type="term" value="C:plasma membrane"/>
    <property type="evidence" value="ECO:0007669"/>
    <property type="project" value="UniProtKB-SubCell"/>
</dbReference>
<protein>
    <recommendedName>
        <fullName evidence="3">histidine kinase</fullName>
        <ecNumber evidence="3">2.7.13.3</ecNumber>
    </recommendedName>
</protein>
<dbReference type="Gene3D" id="1.10.287.130">
    <property type="match status" value="1"/>
</dbReference>
<evidence type="ECO:0000259" key="13">
    <source>
        <dbReference type="PROSITE" id="PS50109"/>
    </source>
</evidence>
<dbReference type="HOGENOM" id="CLU_329778_0_0_5"/>
<dbReference type="InterPro" id="IPR036097">
    <property type="entry name" value="HisK_dim/P_sf"/>
</dbReference>
<evidence type="ECO:0000256" key="2">
    <source>
        <dbReference type="ARBA" id="ARBA00004236"/>
    </source>
</evidence>
<dbReference type="STRING" id="342108.amb3616"/>
<dbReference type="PANTHER" id="PTHR43711">
    <property type="entry name" value="TWO-COMPONENT HISTIDINE KINASE"/>
    <property type="match status" value="1"/>
</dbReference>
<dbReference type="SUPFAM" id="SSF55785">
    <property type="entry name" value="PYP-like sensor domain (PAS domain)"/>
    <property type="match status" value="2"/>
</dbReference>
<gene>
    <name evidence="16" type="ordered locus">amb3616</name>
</gene>
<dbReference type="Gene3D" id="3.30.565.10">
    <property type="entry name" value="Histidine kinase-like ATPase, C-terminal domain"/>
    <property type="match status" value="1"/>
</dbReference>
<keyword evidence="8 16" id="KW-0418">Kinase</keyword>
<keyword evidence="12" id="KW-0812">Transmembrane</keyword>
<dbReference type="Pfam" id="PF12860">
    <property type="entry name" value="PAS_7"/>
    <property type="match status" value="1"/>
</dbReference>
<dbReference type="PRINTS" id="PR00344">
    <property type="entry name" value="BCTRLSENSOR"/>
</dbReference>
<feature type="domain" description="Histidine kinase" evidence="13">
    <location>
        <begin position="645"/>
        <end position="863"/>
    </location>
</feature>
<feature type="transmembrane region" description="Helical" evidence="12">
    <location>
        <begin position="21"/>
        <end position="44"/>
    </location>
</feature>
<accession>Q2W155</accession>
<dbReference type="Pfam" id="PF00512">
    <property type="entry name" value="HisKA"/>
    <property type="match status" value="1"/>
</dbReference>
<dbReference type="PROSITE" id="PS50112">
    <property type="entry name" value="PAS"/>
    <property type="match status" value="1"/>
</dbReference>
<keyword evidence="11 12" id="KW-0472">Membrane</keyword>
<dbReference type="CDD" id="cd00130">
    <property type="entry name" value="PAS"/>
    <property type="match status" value="1"/>
</dbReference>
<keyword evidence="7" id="KW-0547">Nucleotide-binding</keyword>
<dbReference type="SMART" id="SM00387">
    <property type="entry name" value="HATPase_c"/>
    <property type="match status" value="1"/>
</dbReference>
<dbReference type="InterPro" id="IPR004358">
    <property type="entry name" value="Sig_transdc_His_kin-like_C"/>
</dbReference>
<dbReference type="NCBIfam" id="TIGR00229">
    <property type="entry name" value="sensory_box"/>
    <property type="match status" value="1"/>
</dbReference>
<feature type="domain" description="PAC" evidence="15">
    <location>
        <begin position="575"/>
        <end position="627"/>
    </location>
</feature>
<dbReference type="SMART" id="SM00091">
    <property type="entry name" value="PAS"/>
    <property type="match status" value="2"/>
</dbReference>
<dbReference type="CDD" id="cd16922">
    <property type="entry name" value="HATPase_EvgS-ArcB-TorS-like"/>
    <property type="match status" value="1"/>
</dbReference>
<dbReference type="GO" id="GO:0005524">
    <property type="term" value="F:ATP binding"/>
    <property type="evidence" value="ECO:0007669"/>
    <property type="project" value="UniProtKB-KW"/>
</dbReference>
<name>Q2W155_PARM1</name>
<dbReference type="InterPro" id="IPR035965">
    <property type="entry name" value="PAS-like_dom_sf"/>
</dbReference>
<dbReference type="SUPFAM" id="SSF55874">
    <property type="entry name" value="ATPase domain of HSP90 chaperone/DNA topoisomerase II/histidine kinase"/>
    <property type="match status" value="1"/>
</dbReference>
<dbReference type="KEGG" id="mag:amb3616"/>
<keyword evidence="6" id="KW-0808">Transferase</keyword>
<feature type="domain" description="PAS" evidence="14">
    <location>
        <begin position="502"/>
        <end position="546"/>
    </location>
</feature>
<dbReference type="InterPro" id="IPR036890">
    <property type="entry name" value="HATPase_C_sf"/>
</dbReference>
<dbReference type="InterPro" id="IPR000700">
    <property type="entry name" value="PAS-assoc_C"/>
</dbReference>
<evidence type="ECO:0000256" key="5">
    <source>
        <dbReference type="ARBA" id="ARBA00022553"/>
    </source>
</evidence>
<dbReference type="Gene3D" id="3.30.450.20">
    <property type="entry name" value="PAS domain"/>
    <property type="match status" value="3"/>
</dbReference>
<dbReference type="Pfam" id="PF13426">
    <property type="entry name" value="PAS_9"/>
    <property type="match status" value="1"/>
</dbReference>
<proteinExistence type="predicted"/>
<evidence type="ECO:0000256" key="1">
    <source>
        <dbReference type="ARBA" id="ARBA00000085"/>
    </source>
</evidence>
<dbReference type="InterPro" id="IPR005467">
    <property type="entry name" value="His_kinase_dom"/>
</dbReference>
<evidence type="ECO:0000256" key="7">
    <source>
        <dbReference type="ARBA" id="ARBA00022741"/>
    </source>
</evidence>
<dbReference type="CDD" id="cd00082">
    <property type="entry name" value="HisKA"/>
    <property type="match status" value="1"/>
</dbReference>
<keyword evidence="10" id="KW-0902">Two-component regulatory system</keyword>
<keyword evidence="4" id="KW-1003">Cell membrane</keyword>
<evidence type="ECO:0000256" key="8">
    <source>
        <dbReference type="ARBA" id="ARBA00022777"/>
    </source>
</evidence>
<dbReference type="EC" id="2.7.13.3" evidence="3"/>
<dbReference type="InterPro" id="IPR001610">
    <property type="entry name" value="PAC"/>
</dbReference>
<dbReference type="EMBL" id="AP007255">
    <property type="protein sequence ID" value="BAE52420.1"/>
    <property type="molecule type" value="Genomic_DNA"/>
</dbReference>
<comment type="catalytic activity">
    <reaction evidence="1">
        <text>ATP + protein L-histidine = ADP + protein N-phospho-L-histidine.</text>
        <dbReference type="EC" id="2.7.13.3"/>
    </reaction>
</comment>
<dbReference type="InterPro" id="IPR050736">
    <property type="entry name" value="Sensor_HK_Regulatory"/>
</dbReference>
<reference evidence="16 17" key="1">
    <citation type="journal article" date="2005" name="DNA Res.">
        <title>Complete genome sequence of the facultative anaerobic magnetotactic bacterium Magnetospirillum sp. strain AMB-1.</title>
        <authorList>
            <person name="Matsunaga T."/>
            <person name="Okamura Y."/>
            <person name="Fukuda Y."/>
            <person name="Wahyudi A.T."/>
            <person name="Murase Y."/>
            <person name="Takeyama H."/>
        </authorList>
    </citation>
    <scope>NUCLEOTIDE SEQUENCE [LARGE SCALE GENOMIC DNA]</scope>
    <source>
        <strain evidence="17">ATCC 700264 / AMB-1</strain>
    </source>
</reference>
<dbReference type="GO" id="GO:0000155">
    <property type="term" value="F:phosphorelay sensor kinase activity"/>
    <property type="evidence" value="ECO:0007669"/>
    <property type="project" value="InterPro"/>
</dbReference>
<evidence type="ECO:0000256" key="10">
    <source>
        <dbReference type="ARBA" id="ARBA00023012"/>
    </source>
</evidence>
<dbReference type="FunFam" id="1.10.287.130:FF:000038">
    <property type="entry name" value="Sensory transduction histidine kinase"/>
    <property type="match status" value="1"/>
</dbReference>
<evidence type="ECO:0000313" key="16">
    <source>
        <dbReference type="EMBL" id="BAE52420.1"/>
    </source>
</evidence>
<keyword evidence="5" id="KW-0597">Phosphoprotein</keyword>
<dbReference type="SUPFAM" id="SSF47384">
    <property type="entry name" value="Homodimeric domain of signal transducing histidine kinase"/>
    <property type="match status" value="1"/>
</dbReference>
<organism evidence="16 17">
    <name type="scientific">Paramagnetospirillum magneticum (strain ATCC 700264 / AMB-1)</name>
    <name type="common">Magnetospirillum magneticum</name>
    <dbReference type="NCBI Taxonomy" id="342108"/>
    <lineage>
        <taxon>Bacteria</taxon>
        <taxon>Pseudomonadati</taxon>
        <taxon>Pseudomonadota</taxon>
        <taxon>Alphaproteobacteria</taxon>
        <taxon>Rhodospirillales</taxon>
        <taxon>Magnetospirillaceae</taxon>
        <taxon>Paramagnetospirillum</taxon>
    </lineage>
</organism>
<dbReference type="InterPro" id="IPR003661">
    <property type="entry name" value="HisK_dim/P_dom"/>
</dbReference>
<dbReference type="FunFam" id="3.30.565.10:FF:000023">
    <property type="entry name" value="PAS domain-containing sensor histidine kinase"/>
    <property type="match status" value="1"/>
</dbReference>
<dbReference type="SMART" id="SM00086">
    <property type="entry name" value="PAC"/>
    <property type="match status" value="2"/>
</dbReference>
<sequence length="870" mass="93910">MRQRNPPKTGSMKTGEGRLGLRVRIAVAIAVTCLVSVVVVVGFLRHALERQAAAQWSRERGQVASALAIGLDAAIKSMTEDLRFAASLPEMAALPAINQVERAINGIPADADPQKRQILNSLMKGGHFSVLFVLQPNGDHYISHPFHVQQRLKRFNLADRPYFQEASRTSGPALSDAFVGADGIPAVAIDVPRLDGRGEVILHLGGVIHLPRLTEIFAGSILPPFDMGVLMDRQGTVIAATGRGQTVEAPDGALTAAARAFQSTSPAPGKAAVKAYPSPTGKEEMIAAFVLLNNGWTVSLARPRSSFVDEIAPEVTRISVIVGGLLLLVSSLGFAIAHHVAGRWDAARKALAAAHDELETRVHERTAALDTSRRELSTKSRTLETILDNIAQGISVYDDDLRLVACNHRFGELLRLPPDMTRPGTALEDYLRFNARRGEYGPGDPEAHVAERMDLARNFQPHRFQRQRADGTALEVIGNPLPGGGFVATHTDITEARRAEEALRTLSRAVEQSPVSVIITDPRGNIDYVNPKFMEVCGYTLEEVRGLNPRLLKSGLTQDAVYADLWRTITAGGTWEGELQNRRKNGELYWERASISPIRSPDGAILHYLAVKEDITARKAAEDALVAAMQAAEDANRAKTVFLSHMSHELRTPLTAVLGYTEMLESGMAGPLPSQHADFVAAISDSGRHLLSIIDEVLDISRIELGSYRIATGPTDLRSIAQECVGMLRPQCVAKDIQLDLEEGGAMPLVTDSRAVRQVLINLLGNAVKYTEAGGRISVGLTRAGQTLRVVVADTGCGIATDKLAHVFEPFQRVDPLRADPARGVGLGLAICRRIVELLHGDIAIQSEPGRGTAVTLTLPLSAADNSPIP</sequence>
<dbReference type="AlphaFoldDB" id="Q2W155"/>
<comment type="subcellular location">
    <subcellularLocation>
        <location evidence="2">Cell membrane</location>
    </subcellularLocation>
</comment>
<dbReference type="InterPro" id="IPR003594">
    <property type="entry name" value="HATPase_dom"/>
</dbReference>
<evidence type="ECO:0000313" key="17">
    <source>
        <dbReference type="Proteomes" id="UP000007058"/>
    </source>
</evidence>
<evidence type="ECO:0000256" key="3">
    <source>
        <dbReference type="ARBA" id="ARBA00012438"/>
    </source>
</evidence>
<dbReference type="InterPro" id="IPR000014">
    <property type="entry name" value="PAS"/>
</dbReference>
<dbReference type="SMART" id="SM00388">
    <property type="entry name" value="HisKA"/>
    <property type="match status" value="1"/>
</dbReference>
<dbReference type="Pfam" id="PF02518">
    <property type="entry name" value="HATPase_c"/>
    <property type="match status" value="1"/>
</dbReference>
<evidence type="ECO:0000259" key="15">
    <source>
        <dbReference type="PROSITE" id="PS50113"/>
    </source>
</evidence>
<evidence type="ECO:0000256" key="6">
    <source>
        <dbReference type="ARBA" id="ARBA00022679"/>
    </source>
</evidence>
<evidence type="ECO:0000256" key="11">
    <source>
        <dbReference type="ARBA" id="ARBA00023136"/>
    </source>
</evidence>
<dbReference type="Proteomes" id="UP000007058">
    <property type="component" value="Chromosome"/>
</dbReference>
<evidence type="ECO:0000256" key="9">
    <source>
        <dbReference type="ARBA" id="ARBA00022840"/>
    </source>
</evidence>